<reference evidence="2" key="1">
    <citation type="journal article" date="2019" name="Int. J. Syst. Evol. Microbiol.">
        <title>The Global Catalogue of Microorganisms (GCM) 10K type strain sequencing project: providing services to taxonomists for standard genome sequencing and annotation.</title>
        <authorList>
            <consortium name="The Broad Institute Genomics Platform"/>
            <consortium name="The Broad Institute Genome Sequencing Center for Infectious Disease"/>
            <person name="Wu L."/>
            <person name="Ma J."/>
        </authorList>
    </citation>
    <scope>NUCLEOTIDE SEQUENCE [LARGE SCALE GENOMIC DNA]</scope>
    <source>
        <strain evidence="2">JCM 17106</strain>
    </source>
</reference>
<comment type="caution">
    <text evidence="1">The sequence shown here is derived from an EMBL/GenBank/DDBJ whole genome shotgun (WGS) entry which is preliminary data.</text>
</comment>
<name>A0ABP6USH1_9FLAO</name>
<dbReference type="Proteomes" id="UP001500459">
    <property type="component" value="Unassembled WGS sequence"/>
</dbReference>
<sequence>MNRLKISKKIESFSVVALLLPFVSTWFTESARKDLAVAAEMDLASAGGSINALSPI</sequence>
<evidence type="ECO:0000313" key="2">
    <source>
        <dbReference type="Proteomes" id="UP001500459"/>
    </source>
</evidence>
<organism evidence="1 2">
    <name type="scientific">Aquimarina addita</name>
    <dbReference type="NCBI Taxonomy" id="870485"/>
    <lineage>
        <taxon>Bacteria</taxon>
        <taxon>Pseudomonadati</taxon>
        <taxon>Bacteroidota</taxon>
        <taxon>Flavobacteriia</taxon>
        <taxon>Flavobacteriales</taxon>
        <taxon>Flavobacteriaceae</taxon>
        <taxon>Aquimarina</taxon>
    </lineage>
</organism>
<dbReference type="EMBL" id="BAABCW010000020">
    <property type="protein sequence ID" value="GAA3518746.1"/>
    <property type="molecule type" value="Genomic_DNA"/>
</dbReference>
<proteinExistence type="predicted"/>
<accession>A0ABP6USH1</accession>
<keyword evidence="2" id="KW-1185">Reference proteome</keyword>
<evidence type="ECO:0000313" key="1">
    <source>
        <dbReference type="EMBL" id="GAA3518746.1"/>
    </source>
</evidence>
<protein>
    <submittedName>
        <fullName evidence="1">Uncharacterized protein</fullName>
    </submittedName>
</protein>
<gene>
    <name evidence="1" type="ORF">GCM10022393_36070</name>
</gene>